<dbReference type="SUPFAM" id="SSF53098">
    <property type="entry name" value="Ribonuclease H-like"/>
    <property type="match status" value="1"/>
</dbReference>
<dbReference type="InterPro" id="IPR012337">
    <property type="entry name" value="RNaseH-like_sf"/>
</dbReference>
<evidence type="ECO:0000256" key="1">
    <source>
        <dbReference type="SAM" id="Phobius"/>
    </source>
</evidence>
<evidence type="ECO:0000313" key="2">
    <source>
        <dbReference type="Proteomes" id="UP001652625"/>
    </source>
</evidence>
<keyword evidence="1" id="KW-0812">Transmembrane</keyword>
<dbReference type="PANTHER" id="PTHR46289">
    <property type="entry name" value="52 KDA REPRESSOR OF THE INHIBITOR OF THE PROTEIN KINASE-LIKE PROTEIN-RELATED"/>
    <property type="match status" value="1"/>
</dbReference>
<accession>A0ABM4BMI4</accession>
<name>A0ABM4BMI4_HYDVU</name>
<organism evidence="2 3">
    <name type="scientific">Hydra vulgaris</name>
    <name type="common">Hydra</name>
    <name type="synonym">Hydra attenuata</name>
    <dbReference type="NCBI Taxonomy" id="6087"/>
    <lineage>
        <taxon>Eukaryota</taxon>
        <taxon>Metazoa</taxon>
        <taxon>Cnidaria</taxon>
        <taxon>Hydrozoa</taxon>
        <taxon>Hydroidolina</taxon>
        <taxon>Anthoathecata</taxon>
        <taxon>Aplanulata</taxon>
        <taxon>Hydridae</taxon>
        <taxon>Hydra</taxon>
    </lineage>
</organism>
<keyword evidence="2" id="KW-1185">Reference proteome</keyword>
<keyword evidence="1" id="KW-1133">Transmembrane helix</keyword>
<dbReference type="RefSeq" id="XP_065650278.1">
    <property type="nucleotide sequence ID" value="XM_065794206.1"/>
</dbReference>
<dbReference type="InterPro" id="IPR052958">
    <property type="entry name" value="IFN-induced_PKR_regulator"/>
</dbReference>
<gene>
    <name evidence="3" type="primary">LOC136078432</name>
</gene>
<reference evidence="3" key="1">
    <citation type="submission" date="2025-08" db="UniProtKB">
        <authorList>
            <consortium name="RefSeq"/>
        </authorList>
    </citation>
    <scope>IDENTIFICATION</scope>
</reference>
<keyword evidence="1" id="KW-0472">Membrane</keyword>
<feature type="transmembrane region" description="Helical" evidence="1">
    <location>
        <begin position="158"/>
        <end position="179"/>
    </location>
</feature>
<dbReference type="Proteomes" id="UP001652625">
    <property type="component" value="Chromosome 03"/>
</dbReference>
<dbReference type="GeneID" id="136078432"/>
<proteinExistence type="predicted"/>
<protein>
    <submittedName>
        <fullName evidence="3">52 kDa repressor of the inhibitor of the protein kinase-like</fullName>
    </submittedName>
</protein>
<sequence length="294" mass="34383">MEFLYQPRSKKLYKLGLEISYCRRQGYNRAVNMARRLFVVAALLLKDFPKASYMYCFPHQFNLCVAKASAILSIRDMMDHVQIVFDFFNNSPKRLNDISTKISELRSTSSFQKTINVCRTRWIKRNNSLEAFIELYPAIVAFLICIKDDVTWNYKFRGYASEYVIISCSFKFIITLIIVRKLLDYIRPLTKTLQKFDQEFSKACKNVENLKNTLIPLQSSIDISHTDWYKEAVSIAATTSTMPSKPRACDQQTQRDNHEVDYIMNICFIITYSIPFLDHILIQLDSLFSLENLL</sequence>
<feature type="transmembrane region" description="Helical" evidence="1">
    <location>
        <begin position="262"/>
        <end position="284"/>
    </location>
</feature>
<dbReference type="PANTHER" id="PTHR46289:SF16">
    <property type="entry name" value="52 KDA REPRESSOR OF THE INHIBITOR OF THE PROTEIN KINASE"/>
    <property type="match status" value="1"/>
</dbReference>
<evidence type="ECO:0000313" key="3">
    <source>
        <dbReference type="RefSeq" id="XP_065650278.1"/>
    </source>
</evidence>
<feature type="transmembrane region" description="Helical" evidence="1">
    <location>
        <begin position="129"/>
        <end position="146"/>
    </location>
</feature>